<accession>A0A382XV81</accession>
<feature type="non-terminal residue" evidence="1">
    <location>
        <position position="50"/>
    </location>
</feature>
<dbReference type="PANTHER" id="PTHR45024">
    <property type="entry name" value="DEHYDROGENASES, SHORT CHAIN"/>
    <property type="match status" value="1"/>
</dbReference>
<name>A0A382XV81_9ZZZZ</name>
<reference evidence="1" key="1">
    <citation type="submission" date="2018-05" db="EMBL/GenBank/DDBJ databases">
        <authorList>
            <person name="Lanie J.A."/>
            <person name="Ng W.-L."/>
            <person name="Kazmierczak K.M."/>
            <person name="Andrzejewski T.M."/>
            <person name="Davidsen T.M."/>
            <person name="Wayne K.J."/>
            <person name="Tettelin H."/>
            <person name="Glass J.I."/>
            <person name="Rusch D."/>
            <person name="Podicherti R."/>
            <person name="Tsui H.-C.T."/>
            <person name="Winkler M.E."/>
        </authorList>
    </citation>
    <scope>NUCLEOTIDE SEQUENCE</scope>
</reference>
<dbReference type="Pfam" id="PF00106">
    <property type="entry name" value="adh_short"/>
    <property type="match status" value="1"/>
</dbReference>
<dbReference type="InterPro" id="IPR036291">
    <property type="entry name" value="NAD(P)-bd_dom_sf"/>
</dbReference>
<dbReference type="Gene3D" id="3.40.50.720">
    <property type="entry name" value="NAD(P)-binding Rossmann-like Domain"/>
    <property type="match status" value="1"/>
</dbReference>
<dbReference type="InterPro" id="IPR051687">
    <property type="entry name" value="Peroxisomal_Beta-Oxidation"/>
</dbReference>
<dbReference type="AlphaFoldDB" id="A0A382XV81"/>
<dbReference type="InterPro" id="IPR002347">
    <property type="entry name" value="SDR_fam"/>
</dbReference>
<dbReference type="SUPFAM" id="SSF51735">
    <property type="entry name" value="NAD(P)-binding Rossmann-fold domains"/>
    <property type="match status" value="1"/>
</dbReference>
<gene>
    <name evidence="1" type="ORF">METZ01_LOCUS427052</name>
</gene>
<organism evidence="1">
    <name type="scientific">marine metagenome</name>
    <dbReference type="NCBI Taxonomy" id="408172"/>
    <lineage>
        <taxon>unclassified sequences</taxon>
        <taxon>metagenomes</taxon>
        <taxon>ecological metagenomes</taxon>
    </lineage>
</organism>
<protein>
    <submittedName>
        <fullName evidence="1">Uncharacterized protein</fullName>
    </submittedName>
</protein>
<sequence length="50" mass="5005">MAILKGKSAVVTGGGRGIGKAIARKLAEEGANVIVNDIGCEIDGTGYSKD</sequence>
<dbReference type="EMBL" id="UINC01170249">
    <property type="protein sequence ID" value="SVD74198.1"/>
    <property type="molecule type" value="Genomic_DNA"/>
</dbReference>
<evidence type="ECO:0000313" key="1">
    <source>
        <dbReference type="EMBL" id="SVD74198.1"/>
    </source>
</evidence>
<dbReference type="PANTHER" id="PTHR45024:SF3">
    <property type="entry name" value="BLL2957 PROTEIN"/>
    <property type="match status" value="1"/>
</dbReference>
<proteinExistence type="predicted"/>